<evidence type="ECO:0000313" key="3">
    <source>
        <dbReference type="Proteomes" id="UP000325273"/>
    </source>
</evidence>
<feature type="coiled-coil region" evidence="1">
    <location>
        <begin position="179"/>
        <end position="213"/>
    </location>
</feature>
<reference evidence="2 3" key="1">
    <citation type="submission" date="2019-08" db="EMBL/GenBank/DDBJ databases">
        <title>Paraburkholderia sp. DCY113.</title>
        <authorList>
            <person name="Kang J."/>
        </authorList>
    </citation>
    <scope>NUCLEOTIDE SEQUENCE [LARGE SCALE GENOMIC DNA]</scope>
    <source>
        <strain evidence="2 3">DCY113</strain>
    </source>
</reference>
<dbReference type="EMBL" id="VTUZ01000004">
    <property type="protein sequence ID" value="KAA1013484.1"/>
    <property type="molecule type" value="Genomic_DNA"/>
</dbReference>
<name>A0A5B0HES9_9BURK</name>
<organism evidence="2 3">
    <name type="scientific">Paraburkholderia panacisoli</name>
    <dbReference type="NCBI Taxonomy" id="2603818"/>
    <lineage>
        <taxon>Bacteria</taxon>
        <taxon>Pseudomonadati</taxon>
        <taxon>Pseudomonadota</taxon>
        <taxon>Betaproteobacteria</taxon>
        <taxon>Burkholderiales</taxon>
        <taxon>Burkholderiaceae</taxon>
        <taxon>Paraburkholderia</taxon>
    </lineage>
</organism>
<dbReference type="AlphaFoldDB" id="A0A5B0HES9"/>
<dbReference type="InterPro" id="IPR009057">
    <property type="entry name" value="Homeodomain-like_sf"/>
</dbReference>
<evidence type="ECO:0000256" key="1">
    <source>
        <dbReference type="SAM" id="Coils"/>
    </source>
</evidence>
<evidence type="ECO:0000313" key="2">
    <source>
        <dbReference type="EMBL" id="KAA1013484.1"/>
    </source>
</evidence>
<dbReference type="Gene3D" id="1.10.10.60">
    <property type="entry name" value="Homeodomain-like"/>
    <property type="match status" value="1"/>
</dbReference>
<dbReference type="Proteomes" id="UP000325273">
    <property type="component" value="Unassembled WGS sequence"/>
</dbReference>
<gene>
    <name evidence="2" type="ORF">FVF58_06905</name>
</gene>
<proteinExistence type="predicted"/>
<sequence length="247" mass="28393">MYSYEDRIRAVKLYIRLGKRLTMTVRQLGYPTTKALERWYRIYEQSQDLPAARICSKPKYSDEQKKAAVDHYLSHGRCLAATVKALGYPVDVTLAAWLDERHPARKARVVGKATGGRHAQELKQKAVIDLCTRQDSGQTVAQKIGVSRPTLYNWKNQLLGREVPASMKRQENRSPAPDREELERQVESLQRDIRQLQLQHDILKKANELLKNIRRGTPLPERQKLPAFATLRSLRGSGRHLFGDLSR</sequence>
<comment type="caution">
    <text evidence="2">The sequence shown here is derived from an EMBL/GenBank/DDBJ whole genome shotgun (WGS) entry which is preliminary data.</text>
</comment>
<dbReference type="PANTHER" id="PTHR33215:SF13">
    <property type="entry name" value="PROTEIN DISTAL ANTENNA"/>
    <property type="match status" value="1"/>
</dbReference>
<evidence type="ECO:0008006" key="4">
    <source>
        <dbReference type="Google" id="ProtNLM"/>
    </source>
</evidence>
<keyword evidence="3" id="KW-1185">Reference proteome</keyword>
<dbReference type="InterPro" id="IPR051839">
    <property type="entry name" value="RD_transcriptional_regulator"/>
</dbReference>
<dbReference type="SUPFAM" id="SSF46689">
    <property type="entry name" value="Homeodomain-like"/>
    <property type="match status" value="1"/>
</dbReference>
<protein>
    <recommendedName>
        <fullName evidence="4">Transposase</fullName>
    </recommendedName>
</protein>
<keyword evidence="1" id="KW-0175">Coiled coil</keyword>
<accession>A0A5B0HES9</accession>
<dbReference type="PANTHER" id="PTHR33215">
    <property type="entry name" value="PROTEIN DISTAL ANTENNA"/>
    <property type="match status" value="1"/>
</dbReference>